<evidence type="ECO:0000313" key="1">
    <source>
        <dbReference type="EMBL" id="WGL18236.1"/>
    </source>
</evidence>
<dbReference type="SUPFAM" id="SSF56935">
    <property type="entry name" value="Porins"/>
    <property type="match status" value="1"/>
</dbReference>
<reference evidence="1 2" key="1">
    <citation type="submission" date="2023-02" db="EMBL/GenBank/DDBJ databases">
        <title>Description and genomic characterization of Microbulbifer bruguierae sp. nov., isolated from the sediment of mangrove plant Bruguiera sexangula.</title>
        <authorList>
            <person name="Long M."/>
        </authorList>
    </citation>
    <scope>NUCLEOTIDE SEQUENCE [LARGE SCALE GENOMIC DNA]</scope>
    <source>
        <strain evidence="1 2">H12</strain>
    </source>
</reference>
<sequence length="352" mass="40069">MDLRYDDNINNSVENPIDSFLLLTNPRVAVEYDRNAVIYSLEYSLSHGNYLDGGRASFTDHALTADAEWEISNRQSLTFGAAYLDIHEEFNDQVANDLESLIYERDRYRESNLFATYSYGAEGARGHLDLTLGVTDRNYIEELIASDRRTPYGGAALSVNIGGKTALLAQLDVRSIHYDQGISAITERDNREASLMIGGERETSQFTALLLAGIVRKYFDNNDIQDYQRPRWIAALDWRPTETSELTLSAERRPVDSVDTLANFVDATSGLVGWQHAWSEKISSNAYFRYTEADFTGTDVQQKSRRWGLTVRYQFRPWMDIRSGISALNQQANEEDLTYDRNQVFLGFDASY</sequence>
<dbReference type="Pfam" id="PF10082">
    <property type="entry name" value="BBP2_2"/>
    <property type="match status" value="1"/>
</dbReference>
<dbReference type="Proteomes" id="UP001236500">
    <property type="component" value="Chromosome"/>
</dbReference>
<organism evidence="1 2">
    <name type="scientific">Microbulbifer bruguierae</name>
    <dbReference type="NCBI Taxonomy" id="3029061"/>
    <lineage>
        <taxon>Bacteria</taxon>
        <taxon>Pseudomonadati</taxon>
        <taxon>Pseudomonadota</taxon>
        <taxon>Gammaproteobacteria</taxon>
        <taxon>Cellvibrionales</taxon>
        <taxon>Microbulbiferaceae</taxon>
        <taxon>Microbulbifer</taxon>
    </lineage>
</organism>
<protein>
    <submittedName>
        <fullName evidence="1">Outer membrane beta-barrel protein</fullName>
    </submittedName>
</protein>
<gene>
    <name evidence="1" type="ORF">PVT68_08055</name>
</gene>
<dbReference type="EMBL" id="CP118605">
    <property type="protein sequence ID" value="WGL18236.1"/>
    <property type="molecule type" value="Genomic_DNA"/>
</dbReference>
<keyword evidence="2" id="KW-1185">Reference proteome</keyword>
<accession>A0ABY8NH26</accession>
<evidence type="ECO:0000313" key="2">
    <source>
        <dbReference type="Proteomes" id="UP001236500"/>
    </source>
</evidence>
<dbReference type="InterPro" id="IPR018759">
    <property type="entry name" value="BBP2_2"/>
</dbReference>
<proteinExistence type="predicted"/>
<name>A0ABY8NH26_9GAMM</name>